<comment type="caution">
    <text evidence="2">The sequence shown here is derived from an EMBL/GenBank/DDBJ whole genome shotgun (WGS) entry which is preliminary data.</text>
</comment>
<sequence length="92" mass="10591">MKDFLNFDRMITPMIIKIIFWIGVAFTVLMGFITLFDGGLSVLLGLFMMIIGPLLVRIYCELLIIFFKVQESLHSINTKVDRLADNNQHPVE</sequence>
<dbReference type="EMBL" id="PDOF01000002">
    <property type="protein sequence ID" value="PYZ96879.1"/>
    <property type="molecule type" value="Genomic_DNA"/>
</dbReference>
<dbReference type="RefSeq" id="WP_110520819.1">
    <property type="nucleotide sequence ID" value="NZ_PDOF01000002.1"/>
</dbReference>
<dbReference type="Proteomes" id="UP000248066">
    <property type="component" value="Unassembled WGS sequence"/>
</dbReference>
<name>A0A2W0HJ97_9BACI</name>
<dbReference type="AlphaFoldDB" id="A0A2W0HJ97"/>
<evidence type="ECO:0000313" key="2">
    <source>
        <dbReference type="EMBL" id="PYZ96879.1"/>
    </source>
</evidence>
<dbReference type="InterPro" id="IPR025557">
    <property type="entry name" value="DUF4282"/>
</dbReference>
<keyword evidence="3" id="KW-1185">Reference proteome</keyword>
<feature type="transmembrane region" description="Helical" evidence="1">
    <location>
        <begin position="12"/>
        <end position="36"/>
    </location>
</feature>
<keyword evidence="1" id="KW-0812">Transmembrane</keyword>
<reference evidence="2 3" key="1">
    <citation type="submission" date="2017-10" db="EMBL/GenBank/DDBJ databases">
        <title>Bacillus sp. nov., a halophilic bacterium isolated from a Yangshapao Lake.</title>
        <authorList>
            <person name="Wang H."/>
        </authorList>
    </citation>
    <scope>NUCLEOTIDE SEQUENCE [LARGE SCALE GENOMIC DNA]</scope>
    <source>
        <strain evidence="2 3">YSP-3</strain>
    </source>
</reference>
<evidence type="ECO:0008006" key="4">
    <source>
        <dbReference type="Google" id="ProtNLM"/>
    </source>
</evidence>
<gene>
    <name evidence="2" type="ORF">CR205_14475</name>
</gene>
<keyword evidence="1" id="KW-0472">Membrane</keyword>
<protein>
    <recommendedName>
        <fullName evidence="4">DUF4282 domain-containing protein</fullName>
    </recommendedName>
</protein>
<feature type="transmembrane region" description="Helical" evidence="1">
    <location>
        <begin position="42"/>
        <end position="67"/>
    </location>
</feature>
<accession>A0A2W0HJ97</accession>
<keyword evidence="1" id="KW-1133">Transmembrane helix</keyword>
<evidence type="ECO:0000313" key="3">
    <source>
        <dbReference type="Proteomes" id="UP000248066"/>
    </source>
</evidence>
<organism evidence="2 3">
    <name type="scientific">Alteribacter lacisalsi</name>
    <dbReference type="NCBI Taxonomy" id="2045244"/>
    <lineage>
        <taxon>Bacteria</taxon>
        <taxon>Bacillati</taxon>
        <taxon>Bacillota</taxon>
        <taxon>Bacilli</taxon>
        <taxon>Bacillales</taxon>
        <taxon>Bacillaceae</taxon>
        <taxon>Alteribacter</taxon>
    </lineage>
</organism>
<dbReference type="Pfam" id="PF14110">
    <property type="entry name" value="DUF4282"/>
    <property type="match status" value="1"/>
</dbReference>
<proteinExistence type="predicted"/>
<evidence type="ECO:0000256" key="1">
    <source>
        <dbReference type="SAM" id="Phobius"/>
    </source>
</evidence>
<dbReference type="OrthoDB" id="280522at2"/>